<reference evidence="2 3" key="1">
    <citation type="submission" date="2019-10" db="EMBL/GenBank/DDBJ databases">
        <title>Bacillus aerolatum sp. nov., isolated from bioaerosol of sport playgrounds.</title>
        <authorList>
            <person name="Chen P."/>
            <person name="Zhang G."/>
        </authorList>
    </citation>
    <scope>NUCLEOTIDE SEQUENCE [LARGE SCALE GENOMIC DNA]</scope>
    <source>
        <strain evidence="2 3">CX253</strain>
    </source>
</reference>
<dbReference type="InterPro" id="IPR032466">
    <property type="entry name" value="Metal_Hydrolase"/>
</dbReference>
<name>A0A6I1FJP1_9BACI</name>
<dbReference type="EMBL" id="WEIO01000006">
    <property type="protein sequence ID" value="KAB7706151.1"/>
    <property type="molecule type" value="Genomic_DNA"/>
</dbReference>
<feature type="domain" description="Amidohydrolase-related" evidence="1">
    <location>
        <begin position="58"/>
        <end position="401"/>
    </location>
</feature>
<keyword evidence="2" id="KW-0378">Hydrolase</keyword>
<dbReference type="SUPFAM" id="SSF51338">
    <property type="entry name" value="Composite domain of metallo-dependent hydrolases"/>
    <property type="match status" value="1"/>
</dbReference>
<dbReference type="InterPro" id="IPR051781">
    <property type="entry name" value="Metallo-dep_Hydrolase"/>
</dbReference>
<sequence length="408" mass="44904">MNKVYLIRGKKLVTVSDHGTIYNGGLVISNGKIQDIGDWEQLKNRYCTIKVIDCSDYVITPSLVDCHTHLLEFAPSSLYPVSPATHLWAGRAILFHALSSGITALGEQICGHPYCDFSIEDYRKAAARLPMDISFAATSISIGFNNLAHFTAVTQSQPIEKNSLSDPLLVRKIAEKSDFPGENIFINATPANFTAEDVPRAGEIMYNLQELKQVADLYHKLNKKIGAHVAGEKGIEWALEAGVDVLHHAHGITDEQIEKAAKQQVKIVATPMGGTHLPPNSPEEIVKLVKKNIVVSIATDAYLPPYPGVSWLPFQTNSLQGPDVLMLIAQPAMQLLQKHQFNENEILALLTANPAAILGKEKQFGRLEKGMDANFIISTGIPGLEINDTDQIKKVFFRGEEVINRLDH</sequence>
<dbReference type="RefSeq" id="WP_152151965.1">
    <property type="nucleotide sequence ID" value="NZ_WEIO01000006.1"/>
</dbReference>
<organism evidence="2 3">
    <name type="scientific">Bacillus aerolatus</name>
    <dbReference type="NCBI Taxonomy" id="2653354"/>
    <lineage>
        <taxon>Bacteria</taxon>
        <taxon>Bacillati</taxon>
        <taxon>Bacillota</taxon>
        <taxon>Bacilli</taxon>
        <taxon>Bacillales</taxon>
        <taxon>Bacillaceae</taxon>
        <taxon>Bacillus</taxon>
    </lineage>
</organism>
<dbReference type="AlphaFoldDB" id="A0A6I1FJP1"/>
<dbReference type="Gene3D" id="3.20.20.140">
    <property type="entry name" value="Metal-dependent hydrolases"/>
    <property type="match status" value="1"/>
</dbReference>
<evidence type="ECO:0000259" key="1">
    <source>
        <dbReference type="Pfam" id="PF01979"/>
    </source>
</evidence>
<protein>
    <submittedName>
        <fullName evidence="2">Amidohydrolase family protein</fullName>
    </submittedName>
</protein>
<proteinExistence type="predicted"/>
<dbReference type="GO" id="GO:0016810">
    <property type="term" value="F:hydrolase activity, acting on carbon-nitrogen (but not peptide) bonds"/>
    <property type="evidence" value="ECO:0007669"/>
    <property type="project" value="InterPro"/>
</dbReference>
<dbReference type="PANTHER" id="PTHR43135">
    <property type="entry name" value="ALPHA-D-RIBOSE 1-METHYLPHOSPHONATE 5-TRIPHOSPHATE DIPHOSPHATASE"/>
    <property type="match status" value="1"/>
</dbReference>
<evidence type="ECO:0000313" key="3">
    <source>
        <dbReference type="Proteomes" id="UP000429595"/>
    </source>
</evidence>
<dbReference type="Gene3D" id="2.30.40.10">
    <property type="entry name" value="Urease, subunit C, domain 1"/>
    <property type="match status" value="1"/>
</dbReference>
<dbReference type="Pfam" id="PF01979">
    <property type="entry name" value="Amidohydro_1"/>
    <property type="match status" value="1"/>
</dbReference>
<comment type="caution">
    <text evidence="2">The sequence shown here is derived from an EMBL/GenBank/DDBJ whole genome shotgun (WGS) entry which is preliminary data.</text>
</comment>
<keyword evidence="3" id="KW-1185">Reference proteome</keyword>
<accession>A0A6I1FJP1</accession>
<dbReference type="PANTHER" id="PTHR43135:SF3">
    <property type="entry name" value="ALPHA-D-RIBOSE 1-METHYLPHOSPHONATE 5-TRIPHOSPHATE DIPHOSPHATASE"/>
    <property type="match status" value="1"/>
</dbReference>
<dbReference type="InterPro" id="IPR011059">
    <property type="entry name" value="Metal-dep_hydrolase_composite"/>
</dbReference>
<dbReference type="SUPFAM" id="SSF51556">
    <property type="entry name" value="Metallo-dependent hydrolases"/>
    <property type="match status" value="1"/>
</dbReference>
<dbReference type="InterPro" id="IPR006680">
    <property type="entry name" value="Amidohydro-rel"/>
</dbReference>
<gene>
    <name evidence="2" type="ORF">F9802_11205</name>
</gene>
<evidence type="ECO:0000313" key="2">
    <source>
        <dbReference type="EMBL" id="KAB7706151.1"/>
    </source>
</evidence>
<dbReference type="Proteomes" id="UP000429595">
    <property type="component" value="Unassembled WGS sequence"/>
</dbReference>